<accession>A0A9W9PWF2</accession>
<feature type="region of interest" description="Disordered" evidence="9">
    <location>
        <begin position="223"/>
        <end position="279"/>
    </location>
</feature>
<comment type="pathway">
    <text evidence="1">Secondary metabolite biosynthesis; terpenoid biosynthesis.</text>
</comment>
<name>A0A9W9PWF2_9EURO</name>
<dbReference type="Pfam" id="PF00348">
    <property type="entry name" value="polyprenyl_synt"/>
    <property type="match status" value="2"/>
</dbReference>
<reference evidence="10" key="2">
    <citation type="journal article" date="2023" name="IMA Fungus">
        <title>Comparative genomic study of the Penicillium genus elucidates a diverse pangenome and 15 lateral gene transfer events.</title>
        <authorList>
            <person name="Petersen C."/>
            <person name="Sorensen T."/>
            <person name="Nielsen M.R."/>
            <person name="Sondergaard T.E."/>
            <person name="Sorensen J.L."/>
            <person name="Fitzpatrick D.A."/>
            <person name="Frisvad J.C."/>
            <person name="Nielsen K.L."/>
        </authorList>
    </citation>
    <scope>NUCLEOTIDE SEQUENCE</scope>
    <source>
        <strain evidence="10">IBT 21472</strain>
    </source>
</reference>
<keyword evidence="4" id="KW-0460">Magnesium</keyword>
<dbReference type="PANTHER" id="PTHR12001">
    <property type="entry name" value="GERANYLGERANYL PYROPHOSPHATE SYNTHASE"/>
    <property type="match status" value="1"/>
</dbReference>
<sequence length="548" mass="61788">MKLEEGTDNIALNETDYRTVRSTIGTKQIQSKMLLELLTIDKPCAEVVIASWKEMVATTASRDKSCIFDTIEDYVDYRIIDTGAPFVDTVIRFGMGFVLTKEEEKRTAPVVKPCFAALGLANDYYSFDIEWKEFQEEKNSGEKPTMTNAERVRRVVRNYESDYQKQMNDFIADKEQCSPKLRKYLQALAFQIPGNIVWSLRCPRYHPELCAEGEALLQSGADEKRNTQTEQNMCDPLEAPEPLMQEDSDSDSSNPSSVSSPKSHPSSRSSVGSLDGLDDDHEDVKPAYLGTELLLAPFEYISSLPSKGVREVLIDALNVWMGLPDRNVKTIKSIAQKLHSSSLMLDDIEDSSPLRRGNPATHTVFGPASTINCANYMLIDVMDEVRQLGGPQCMSILIEELRKFECPSEEDWKCVPLRPMIGNSSSFLKRDMAQINLSSAIDSEFMSLLGKYFQVRDDYMNLMDNEYTSEKGFCEDLDEGKFSFPLVHAWNSQPPDLILRGILQERKASGSLSVPHKKIVLDRLRHAGSMEHTLKTLKGLESDIYNAQ</sequence>
<dbReference type="Gene3D" id="1.10.600.10">
    <property type="entry name" value="Farnesyl Diphosphate Synthase"/>
    <property type="match status" value="3"/>
</dbReference>
<evidence type="ECO:0000256" key="3">
    <source>
        <dbReference type="ARBA" id="ARBA00022723"/>
    </source>
</evidence>
<evidence type="ECO:0000256" key="2">
    <source>
        <dbReference type="ARBA" id="ARBA00022679"/>
    </source>
</evidence>
<comment type="similarity">
    <text evidence="8">In the N-terminal section; belongs to the terpene synthase family.</text>
</comment>
<dbReference type="GO" id="GO:0043386">
    <property type="term" value="P:mycotoxin biosynthetic process"/>
    <property type="evidence" value="ECO:0007669"/>
    <property type="project" value="UniProtKB-ARBA"/>
</dbReference>
<reference evidence="10" key="1">
    <citation type="submission" date="2022-12" db="EMBL/GenBank/DDBJ databases">
        <authorList>
            <person name="Petersen C."/>
        </authorList>
    </citation>
    <scope>NUCLEOTIDE SEQUENCE</scope>
    <source>
        <strain evidence="10">IBT 21472</strain>
    </source>
</reference>
<dbReference type="SUPFAM" id="SSF48576">
    <property type="entry name" value="Terpenoid synthases"/>
    <property type="match status" value="2"/>
</dbReference>
<evidence type="ECO:0000256" key="1">
    <source>
        <dbReference type="ARBA" id="ARBA00004721"/>
    </source>
</evidence>
<dbReference type="InterPro" id="IPR000092">
    <property type="entry name" value="Polyprenyl_synt"/>
</dbReference>
<evidence type="ECO:0000256" key="9">
    <source>
        <dbReference type="SAM" id="MobiDB-lite"/>
    </source>
</evidence>
<feature type="non-terminal residue" evidence="10">
    <location>
        <position position="1"/>
    </location>
</feature>
<dbReference type="Pfam" id="PF19086">
    <property type="entry name" value="Terpene_syn_C_2"/>
    <property type="match status" value="1"/>
</dbReference>
<evidence type="ECO:0000313" key="11">
    <source>
        <dbReference type="Proteomes" id="UP001147746"/>
    </source>
</evidence>
<dbReference type="EMBL" id="JAPZBO010000007">
    <property type="protein sequence ID" value="KAJ5311729.1"/>
    <property type="molecule type" value="Genomic_DNA"/>
</dbReference>
<organism evidence="10 11">
    <name type="scientific">Penicillium atrosanguineum</name>
    <dbReference type="NCBI Taxonomy" id="1132637"/>
    <lineage>
        <taxon>Eukaryota</taxon>
        <taxon>Fungi</taxon>
        <taxon>Dikarya</taxon>
        <taxon>Ascomycota</taxon>
        <taxon>Pezizomycotina</taxon>
        <taxon>Eurotiomycetes</taxon>
        <taxon>Eurotiomycetidae</taxon>
        <taxon>Eurotiales</taxon>
        <taxon>Aspergillaceae</taxon>
        <taxon>Penicillium</taxon>
    </lineage>
</organism>
<dbReference type="Proteomes" id="UP001147746">
    <property type="component" value="Unassembled WGS sequence"/>
</dbReference>
<dbReference type="PROSITE" id="PS00444">
    <property type="entry name" value="POLYPRENYL_SYNTHASE_2"/>
    <property type="match status" value="1"/>
</dbReference>
<dbReference type="GO" id="GO:0046872">
    <property type="term" value="F:metal ion binding"/>
    <property type="evidence" value="ECO:0007669"/>
    <property type="project" value="UniProtKB-KW"/>
</dbReference>
<evidence type="ECO:0000256" key="8">
    <source>
        <dbReference type="ARBA" id="ARBA00038372"/>
    </source>
</evidence>
<dbReference type="PANTHER" id="PTHR12001:SF72">
    <property type="entry name" value="THIJ_PFPI FAMILY PROTEIN (AFU_ORTHOLOGUE AFUA_3G01210)-RELATED"/>
    <property type="match status" value="1"/>
</dbReference>
<keyword evidence="5" id="KW-0456">Lyase</keyword>
<dbReference type="PROSITE" id="PS00723">
    <property type="entry name" value="POLYPRENYL_SYNTHASE_1"/>
    <property type="match status" value="1"/>
</dbReference>
<dbReference type="GO" id="GO:0016829">
    <property type="term" value="F:lyase activity"/>
    <property type="evidence" value="ECO:0007669"/>
    <property type="project" value="UniProtKB-KW"/>
</dbReference>
<feature type="compositionally biased region" description="Low complexity" evidence="9">
    <location>
        <begin position="251"/>
        <end position="275"/>
    </location>
</feature>
<dbReference type="GO" id="GO:0046165">
    <property type="term" value="P:alcohol biosynthetic process"/>
    <property type="evidence" value="ECO:0007669"/>
    <property type="project" value="UniProtKB-ARBA"/>
</dbReference>
<dbReference type="AlphaFoldDB" id="A0A9W9PWF2"/>
<evidence type="ECO:0000313" key="10">
    <source>
        <dbReference type="EMBL" id="KAJ5311729.1"/>
    </source>
</evidence>
<proteinExistence type="inferred from homology"/>
<protein>
    <submittedName>
        <fullName evidence="10">Fusicoccadiene synthase</fullName>
    </submittedName>
</protein>
<dbReference type="InterPro" id="IPR033749">
    <property type="entry name" value="Polyprenyl_synt_CS"/>
</dbReference>
<keyword evidence="2" id="KW-0808">Transferase</keyword>
<keyword evidence="6" id="KW-0511">Multifunctional enzyme</keyword>
<comment type="caution">
    <text evidence="10">The sequence shown here is derived from an EMBL/GenBank/DDBJ whole genome shotgun (WGS) entry which is preliminary data.</text>
</comment>
<comment type="similarity">
    <text evidence="7">In the C-terminal section; belongs to the FPP/GGPP synthase family.</text>
</comment>
<keyword evidence="11" id="KW-1185">Reference proteome</keyword>
<dbReference type="InterPro" id="IPR008949">
    <property type="entry name" value="Isoprenoid_synthase_dom_sf"/>
</dbReference>
<evidence type="ECO:0000256" key="5">
    <source>
        <dbReference type="ARBA" id="ARBA00023239"/>
    </source>
</evidence>
<keyword evidence="3" id="KW-0479">Metal-binding</keyword>
<evidence type="ECO:0000256" key="4">
    <source>
        <dbReference type="ARBA" id="ARBA00022842"/>
    </source>
</evidence>
<evidence type="ECO:0000256" key="7">
    <source>
        <dbReference type="ARBA" id="ARBA00038363"/>
    </source>
</evidence>
<evidence type="ECO:0000256" key="6">
    <source>
        <dbReference type="ARBA" id="ARBA00023268"/>
    </source>
</evidence>
<gene>
    <name evidence="10" type="ORF">N7476_007589</name>
</gene>
<dbReference type="GO" id="GO:0004659">
    <property type="term" value="F:prenyltransferase activity"/>
    <property type="evidence" value="ECO:0007669"/>
    <property type="project" value="InterPro"/>
</dbReference>
<dbReference type="GO" id="GO:0008299">
    <property type="term" value="P:isoprenoid biosynthetic process"/>
    <property type="evidence" value="ECO:0007669"/>
    <property type="project" value="InterPro"/>
</dbReference>